<proteinExistence type="predicted"/>
<dbReference type="EMBL" id="DXBY01000210">
    <property type="protein sequence ID" value="HIZ36558.1"/>
    <property type="molecule type" value="Genomic_DNA"/>
</dbReference>
<evidence type="ECO:0000313" key="2">
    <source>
        <dbReference type="EMBL" id="HIZ36558.1"/>
    </source>
</evidence>
<name>A0A9D2EFM5_9MICO</name>
<reference evidence="2" key="2">
    <citation type="submission" date="2021-04" db="EMBL/GenBank/DDBJ databases">
        <authorList>
            <person name="Gilroy R."/>
        </authorList>
    </citation>
    <scope>NUCLEOTIDE SEQUENCE</scope>
    <source>
        <strain evidence="2">ChiGjej4B4-7305</strain>
    </source>
</reference>
<comment type="caution">
    <text evidence="2">The sequence shown here is derived from an EMBL/GenBank/DDBJ whole genome shotgun (WGS) entry which is preliminary data.</text>
</comment>
<dbReference type="AlphaFoldDB" id="A0A9D2EFM5"/>
<accession>A0A9D2EFM5</accession>
<organism evidence="2 3">
    <name type="scientific">Candidatus Ruania gallistercoris</name>
    <dbReference type="NCBI Taxonomy" id="2838746"/>
    <lineage>
        <taxon>Bacteria</taxon>
        <taxon>Bacillati</taxon>
        <taxon>Actinomycetota</taxon>
        <taxon>Actinomycetes</taxon>
        <taxon>Micrococcales</taxon>
        <taxon>Ruaniaceae</taxon>
        <taxon>Ruania</taxon>
    </lineage>
</organism>
<gene>
    <name evidence="2" type="ORF">H9815_12335</name>
</gene>
<dbReference type="Proteomes" id="UP000824037">
    <property type="component" value="Unassembled WGS sequence"/>
</dbReference>
<protein>
    <submittedName>
        <fullName evidence="2">Uncharacterized protein</fullName>
    </submittedName>
</protein>
<feature type="region of interest" description="Disordered" evidence="1">
    <location>
        <begin position="135"/>
        <end position="165"/>
    </location>
</feature>
<sequence>MTDQRTGERRVGVNEGSRAWAEEAVAVLTEVASHYQGVITYAELAEEVQTRTRLRTGSPLRNWIGGVLATVVARCHAEGLPPLTSLVVHGRGKEGGTEDSTAAARFTCYRRFADDIPAEVLAAVVAAEQAEAEAAADAARERRSRPATRSAQPRERRRPVPEEAPKVCPSCFMQLPASGICDDCG</sequence>
<evidence type="ECO:0000256" key="1">
    <source>
        <dbReference type="SAM" id="MobiDB-lite"/>
    </source>
</evidence>
<reference evidence="2" key="1">
    <citation type="journal article" date="2021" name="PeerJ">
        <title>Extensive microbial diversity within the chicken gut microbiome revealed by metagenomics and culture.</title>
        <authorList>
            <person name="Gilroy R."/>
            <person name="Ravi A."/>
            <person name="Getino M."/>
            <person name="Pursley I."/>
            <person name="Horton D.L."/>
            <person name="Alikhan N.F."/>
            <person name="Baker D."/>
            <person name="Gharbi K."/>
            <person name="Hall N."/>
            <person name="Watson M."/>
            <person name="Adriaenssens E.M."/>
            <person name="Foster-Nyarko E."/>
            <person name="Jarju S."/>
            <person name="Secka A."/>
            <person name="Antonio M."/>
            <person name="Oren A."/>
            <person name="Chaudhuri R.R."/>
            <person name="La Ragione R."/>
            <person name="Hildebrand F."/>
            <person name="Pallen M.J."/>
        </authorList>
    </citation>
    <scope>NUCLEOTIDE SEQUENCE</scope>
    <source>
        <strain evidence="2">ChiGjej4B4-7305</strain>
    </source>
</reference>
<feature type="compositionally biased region" description="Basic and acidic residues" evidence="1">
    <location>
        <begin position="152"/>
        <end position="165"/>
    </location>
</feature>
<evidence type="ECO:0000313" key="3">
    <source>
        <dbReference type="Proteomes" id="UP000824037"/>
    </source>
</evidence>